<dbReference type="OMA" id="INDQMAR"/>
<protein>
    <recommendedName>
        <fullName evidence="4">RPGR-interacting protein 1 first C2 domain-containing protein</fullName>
    </recommendedName>
</protein>
<dbReference type="EMBL" id="DS113767">
    <property type="protein sequence ID" value="EAX96242.1"/>
    <property type="molecule type" value="Genomic_DNA"/>
</dbReference>
<dbReference type="InParanoid" id="A2FFQ8"/>
<evidence type="ECO:0000313" key="2">
    <source>
        <dbReference type="EMBL" id="EAX96242.1"/>
    </source>
</evidence>
<dbReference type="OrthoDB" id="26525at2759"/>
<gene>
    <name evidence="2" type="ORF">TVAG_205280</name>
</gene>
<keyword evidence="3" id="KW-1185">Reference proteome</keyword>
<dbReference type="RefSeq" id="XP_001309172.1">
    <property type="nucleotide sequence ID" value="XM_001309171.1"/>
</dbReference>
<dbReference type="InterPro" id="IPR035892">
    <property type="entry name" value="C2_domain_sf"/>
</dbReference>
<name>A2FFQ8_TRIV3</name>
<dbReference type="SMR" id="A2FFQ8"/>
<dbReference type="VEuPathDB" id="TrichDB:TVAG_205280"/>
<feature type="coiled-coil region" evidence="1">
    <location>
        <begin position="207"/>
        <end position="378"/>
    </location>
</feature>
<dbReference type="VEuPathDB" id="TrichDB:TVAGG3_0489060"/>
<dbReference type="GO" id="GO:0035869">
    <property type="term" value="C:ciliary transition zone"/>
    <property type="evidence" value="ECO:0000318"/>
    <property type="project" value="GO_Central"/>
</dbReference>
<reference evidence="2" key="2">
    <citation type="journal article" date="2007" name="Science">
        <title>Draft genome sequence of the sexually transmitted pathogen Trichomonas vaginalis.</title>
        <authorList>
            <person name="Carlton J.M."/>
            <person name="Hirt R.P."/>
            <person name="Silva J.C."/>
            <person name="Delcher A.L."/>
            <person name="Schatz M."/>
            <person name="Zhao Q."/>
            <person name="Wortman J.R."/>
            <person name="Bidwell S.L."/>
            <person name="Alsmark U.C.M."/>
            <person name="Besteiro S."/>
            <person name="Sicheritz-Ponten T."/>
            <person name="Noel C.J."/>
            <person name="Dacks J.B."/>
            <person name="Foster P.G."/>
            <person name="Simillion C."/>
            <person name="Van de Peer Y."/>
            <person name="Miranda-Saavedra D."/>
            <person name="Barton G.J."/>
            <person name="Westrop G.D."/>
            <person name="Mueller S."/>
            <person name="Dessi D."/>
            <person name="Fiori P.L."/>
            <person name="Ren Q."/>
            <person name="Paulsen I."/>
            <person name="Zhang H."/>
            <person name="Bastida-Corcuera F.D."/>
            <person name="Simoes-Barbosa A."/>
            <person name="Brown M.T."/>
            <person name="Hayes R.D."/>
            <person name="Mukherjee M."/>
            <person name="Okumura C.Y."/>
            <person name="Schneider R."/>
            <person name="Smith A.J."/>
            <person name="Vanacova S."/>
            <person name="Villalvazo M."/>
            <person name="Haas B.J."/>
            <person name="Pertea M."/>
            <person name="Feldblyum T.V."/>
            <person name="Utterback T.R."/>
            <person name="Shu C.L."/>
            <person name="Osoegawa K."/>
            <person name="de Jong P.J."/>
            <person name="Hrdy I."/>
            <person name="Horvathova L."/>
            <person name="Zubacova Z."/>
            <person name="Dolezal P."/>
            <person name="Malik S.B."/>
            <person name="Logsdon J.M. Jr."/>
            <person name="Henze K."/>
            <person name="Gupta A."/>
            <person name="Wang C.C."/>
            <person name="Dunne R.L."/>
            <person name="Upcroft J.A."/>
            <person name="Upcroft P."/>
            <person name="White O."/>
            <person name="Salzberg S.L."/>
            <person name="Tang P."/>
            <person name="Chiu C.-H."/>
            <person name="Lee Y.-S."/>
            <person name="Embley T.M."/>
            <person name="Coombs G.H."/>
            <person name="Mottram J.C."/>
            <person name="Tachezy J."/>
            <person name="Fraser-Liggett C.M."/>
            <person name="Johnson P.J."/>
        </authorList>
    </citation>
    <scope>NUCLEOTIDE SEQUENCE [LARGE SCALE GENOMIC DNA]</scope>
    <source>
        <strain evidence="2">G3</strain>
    </source>
</reference>
<feature type="coiled-coil region" evidence="1">
    <location>
        <begin position="30"/>
        <end position="104"/>
    </location>
</feature>
<evidence type="ECO:0000256" key="1">
    <source>
        <dbReference type="SAM" id="Coils"/>
    </source>
</evidence>
<evidence type="ECO:0008006" key="4">
    <source>
        <dbReference type="Google" id="ProtNLM"/>
    </source>
</evidence>
<feature type="coiled-coil region" evidence="1">
    <location>
        <begin position="413"/>
        <end position="468"/>
    </location>
</feature>
<dbReference type="PANTHER" id="PTHR14240:SF1">
    <property type="entry name" value="PROTEIN FANTOM-RELATED"/>
    <property type="match status" value="1"/>
</dbReference>
<dbReference type="Proteomes" id="UP000001542">
    <property type="component" value="Unassembled WGS sequence"/>
</dbReference>
<sequence>MLKPTYKNRLLGEYSREELENDFLKNCEMLDTKAHEIVALEQKAQHLSQQLSKLAKDLQQQSRAPKMFSGSQAPSAFRQSQINVKELQDQIIDIQREIDAKQQKHTKILRDISYFQSIQTEKETKIKSRSLTKSGISKPTRSREEIIMMLQELLAKNTLPQIANRINSAIALLQGDYEAAEEPMRPILEHIGETTTLTQCMQEKYDLQERQQKIEVLREKLNTLRQRYETMLAKHQEMSKQYESDAVQTAVRNKEIHDLQIQKETKEREMQKIAELEIIATSLKREIEQLEEQKDQLQKTTVARAQKVQSQVMEALDKLRAEADAVNKRCAEARAANDELEKQLAEAEKERNEAAAKRREAETEFENLQDEYKTIATKYSQKVDMGQKDPFEDKRFVKFIAKMKEKGWTPKTIKEMSAETEDLEHKLSDLNTKISIYEAAEKELQEKLAKKRNKIQILEDQLKGVKVNLENEEPKGPLQMPDYTEGAPSIDFSPVNQLPLKENQTTIAILFKEFQLDRTVTVGKPSEVFFFVEFLENDPRETNHVPCDGKVFKSRLDFVVNNDFILREYITKTAVPLQLRRDREGQITEAARSELNLLPLTVCNGFSAISKIWNTRGKAVGQVKIEVSIQHPLAPPKNEDEA</sequence>
<reference evidence="2" key="1">
    <citation type="submission" date="2006-10" db="EMBL/GenBank/DDBJ databases">
        <authorList>
            <person name="Amadeo P."/>
            <person name="Zhao Q."/>
            <person name="Wortman J."/>
            <person name="Fraser-Liggett C."/>
            <person name="Carlton J."/>
        </authorList>
    </citation>
    <scope>NUCLEOTIDE SEQUENCE</scope>
    <source>
        <strain evidence="2">G3</strain>
    </source>
</reference>
<dbReference type="PANTHER" id="PTHR14240">
    <property type="entry name" value="RETINITIS PIGMENTOSA GTPASE REGULATOR-INTERACTING PROTEIN"/>
    <property type="match status" value="1"/>
</dbReference>
<dbReference type="AlphaFoldDB" id="A2FFQ8"/>
<evidence type="ECO:0000313" key="3">
    <source>
        <dbReference type="Proteomes" id="UP000001542"/>
    </source>
</evidence>
<dbReference type="GO" id="GO:1905515">
    <property type="term" value="P:non-motile cilium assembly"/>
    <property type="evidence" value="ECO:0000318"/>
    <property type="project" value="GO_Central"/>
</dbReference>
<dbReference type="STRING" id="5722.A2FFQ8"/>
<accession>A2FFQ8</accession>
<dbReference type="KEGG" id="tva:4754010"/>
<proteinExistence type="predicted"/>
<dbReference type="Gene3D" id="2.60.40.150">
    <property type="entry name" value="C2 domain"/>
    <property type="match status" value="1"/>
</dbReference>
<dbReference type="SUPFAM" id="SSF49562">
    <property type="entry name" value="C2 domain (Calcium/lipid-binding domain, CaLB)"/>
    <property type="match status" value="1"/>
</dbReference>
<organism evidence="2 3">
    <name type="scientific">Trichomonas vaginalis (strain ATCC PRA-98 / G3)</name>
    <dbReference type="NCBI Taxonomy" id="412133"/>
    <lineage>
        <taxon>Eukaryota</taxon>
        <taxon>Metamonada</taxon>
        <taxon>Parabasalia</taxon>
        <taxon>Trichomonadida</taxon>
        <taxon>Trichomonadidae</taxon>
        <taxon>Trichomonas</taxon>
    </lineage>
</organism>
<dbReference type="InterPro" id="IPR031139">
    <property type="entry name" value="RPGRIP1_fam"/>
</dbReference>
<keyword evidence="1" id="KW-0175">Coiled coil</keyword>